<keyword evidence="5" id="KW-0732">Signal</keyword>
<protein>
    <submittedName>
        <fullName evidence="7">TlpA family protein disulfide reductase</fullName>
    </submittedName>
</protein>
<dbReference type="CDD" id="cd02966">
    <property type="entry name" value="TlpA_like_family"/>
    <property type="match status" value="1"/>
</dbReference>
<gene>
    <name evidence="7" type="ORF">JET18_15595</name>
</gene>
<evidence type="ECO:0000256" key="3">
    <source>
        <dbReference type="ARBA" id="ARBA00023157"/>
    </source>
</evidence>
<dbReference type="Pfam" id="PF00578">
    <property type="entry name" value="AhpC-TSA"/>
    <property type="match status" value="1"/>
</dbReference>
<dbReference type="InterPro" id="IPR036249">
    <property type="entry name" value="Thioredoxin-like_sf"/>
</dbReference>
<dbReference type="PANTHER" id="PTHR42852:SF6">
    <property type="entry name" value="THIOL:DISULFIDE INTERCHANGE PROTEIN DSBE"/>
    <property type="match status" value="1"/>
</dbReference>
<dbReference type="RefSeq" id="WP_202092489.1">
    <property type="nucleotide sequence ID" value="NZ_JAELVM010000002.1"/>
</dbReference>
<dbReference type="InterPro" id="IPR000866">
    <property type="entry name" value="AhpC/TSA"/>
</dbReference>
<reference evidence="7 8" key="1">
    <citation type="submission" date="2020-12" db="EMBL/GenBank/DDBJ databases">
        <title>Chryseobacterium endoalhailicus sp. nov., isolated from seed of leguminous plant.</title>
        <authorList>
            <person name="Zhang X."/>
        </authorList>
    </citation>
    <scope>NUCLEOTIDE SEQUENCE [LARGE SCALE GENOMIC DNA]</scope>
    <source>
        <strain evidence="7 8">L7</strain>
    </source>
</reference>
<evidence type="ECO:0000256" key="1">
    <source>
        <dbReference type="ARBA" id="ARBA00004196"/>
    </source>
</evidence>
<keyword evidence="2" id="KW-0201">Cytochrome c-type biogenesis</keyword>
<dbReference type="PANTHER" id="PTHR42852">
    <property type="entry name" value="THIOL:DISULFIDE INTERCHANGE PROTEIN DSBE"/>
    <property type="match status" value="1"/>
</dbReference>
<evidence type="ECO:0000256" key="4">
    <source>
        <dbReference type="ARBA" id="ARBA00023284"/>
    </source>
</evidence>
<dbReference type="SUPFAM" id="SSF52833">
    <property type="entry name" value="Thioredoxin-like"/>
    <property type="match status" value="1"/>
</dbReference>
<keyword evidence="4" id="KW-0676">Redox-active center</keyword>
<dbReference type="Gene3D" id="3.40.30.10">
    <property type="entry name" value="Glutaredoxin"/>
    <property type="match status" value="1"/>
</dbReference>
<evidence type="ECO:0000313" key="8">
    <source>
        <dbReference type="Proteomes" id="UP000661696"/>
    </source>
</evidence>
<dbReference type="InterPro" id="IPR013766">
    <property type="entry name" value="Thioredoxin_domain"/>
</dbReference>
<organism evidence="7 8">
    <name type="scientific">Chryseobacterium endalhagicum</name>
    <dbReference type="NCBI Taxonomy" id="2797638"/>
    <lineage>
        <taxon>Bacteria</taxon>
        <taxon>Pseudomonadati</taxon>
        <taxon>Bacteroidota</taxon>
        <taxon>Flavobacteriia</taxon>
        <taxon>Flavobacteriales</taxon>
        <taxon>Weeksellaceae</taxon>
        <taxon>Chryseobacterium group</taxon>
        <taxon>Chryseobacterium</taxon>
    </lineage>
</organism>
<keyword evidence="3" id="KW-1015">Disulfide bond</keyword>
<dbReference type="EMBL" id="JAELVM010000002">
    <property type="protein sequence ID" value="MBL1222277.1"/>
    <property type="molecule type" value="Genomic_DNA"/>
</dbReference>
<feature type="chain" id="PRO_5045401845" evidence="5">
    <location>
        <begin position="19"/>
        <end position="433"/>
    </location>
</feature>
<sequence>MKKIYILSAVLAAFSLQAQFTVTVQTPAEFKDQDAILYTLNGSKDIIATKEQSKNNTWTFKYPSHYMGMMKVYFPGSNNAVTFISENKNVSIKLDIQNNKVKDVVYLDEANDLMNKQQEGSQKKELILPALAQIKEYYKDNTEFGKALKEEIGRLSGTSNGIDAAQHPFISYYNTNYSKFLSNSANSATPDKKVSQDDIINFLDKSNDMLESSSLLRPVLILFLNNGGNTNVAGSVDALLDRLKVETPRGQTVLSELIDVFDGYGMDEFKTKYLTLAKNLKCTINERLASTIKSNANVEMGAAFPNIKFQSPANTSAKSLYDVKADKKVVVFWSSTCSHCESELPQLLAKYNDFKAKNIQIVGLSLDTDKAAYTQKIAAFPWVNDSELRGWNSSYVETYNVHATPTYFILDANNKIINKPDHVGDVLEYFKLK</sequence>
<dbReference type="Proteomes" id="UP000661696">
    <property type="component" value="Unassembled WGS sequence"/>
</dbReference>
<proteinExistence type="predicted"/>
<evidence type="ECO:0000256" key="2">
    <source>
        <dbReference type="ARBA" id="ARBA00022748"/>
    </source>
</evidence>
<dbReference type="PROSITE" id="PS51352">
    <property type="entry name" value="THIOREDOXIN_2"/>
    <property type="match status" value="1"/>
</dbReference>
<feature type="signal peptide" evidence="5">
    <location>
        <begin position="1"/>
        <end position="18"/>
    </location>
</feature>
<comment type="caution">
    <text evidence="7">The sequence shown here is derived from an EMBL/GenBank/DDBJ whole genome shotgun (WGS) entry which is preliminary data.</text>
</comment>
<name>A0ABS1QI30_9FLAO</name>
<evidence type="ECO:0000256" key="5">
    <source>
        <dbReference type="SAM" id="SignalP"/>
    </source>
</evidence>
<dbReference type="InterPro" id="IPR050553">
    <property type="entry name" value="Thioredoxin_ResA/DsbE_sf"/>
</dbReference>
<accession>A0ABS1QI30</accession>
<feature type="domain" description="Thioredoxin" evidence="6">
    <location>
        <begin position="298"/>
        <end position="433"/>
    </location>
</feature>
<comment type="subcellular location">
    <subcellularLocation>
        <location evidence="1">Cell envelope</location>
    </subcellularLocation>
</comment>
<keyword evidence="8" id="KW-1185">Reference proteome</keyword>
<evidence type="ECO:0000313" key="7">
    <source>
        <dbReference type="EMBL" id="MBL1222277.1"/>
    </source>
</evidence>
<evidence type="ECO:0000259" key="6">
    <source>
        <dbReference type="PROSITE" id="PS51352"/>
    </source>
</evidence>